<evidence type="ECO:0000313" key="2">
    <source>
        <dbReference type="Proteomes" id="UP000682202"/>
    </source>
</evidence>
<name>A0A975PYM2_9MYCO</name>
<dbReference type="AlphaFoldDB" id="A0A975PYM2"/>
<gene>
    <name evidence="1" type="ORF">F6B93_19330</name>
</gene>
<dbReference type="SUPFAM" id="SSF51735">
    <property type="entry name" value="NAD(P)-binding Rossmann-fold domains"/>
    <property type="match status" value="1"/>
</dbReference>
<dbReference type="RefSeq" id="WP_211696528.1">
    <property type="nucleotide sequence ID" value="NZ_CP046600.1"/>
</dbReference>
<proteinExistence type="predicted"/>
<evidence type="ECO:0000313" key="1">
    <source>
        <dbReference type="EMBL" id="QUR68938.1"/>
    </source>
</evidence>
<dbReference type="Proteomes" id="UP000682202">
    <property type="component" value="Chromosome"/>
</dbReference>
<accession>A0A975PYM2</accession>
<dbReference type="KEGG" id="mspg:F6B93_19330"/>
<dbReference type="EMBL" id="CP046600">
    <property type="protein sequence ID" value="QUR68938.1"/>
    <property type="molecule type" value="Genomic_DNA"/>
</dbReference>
<reference evidence="1" key="1">
    <citation type="submission" date="2019-12" db="EMBL/GenBank/DDBJ databases">
        <title>Mycobacterium spongiae sp. nov.</title>
        <authorList>
            <person name="Stinear T."/>
        </authorList>
    </citation>
    <scope>NUCLEOTIDE SEQUENCE</scope>
    <source>
        <strain evidence="1">FSD4b-SM</strain>
    </source>
</reference>
<dbReference type="Gene3D" id="3.40.50.720">
    <property type="entry name" value="NAD(P)-binding Rossmann-like Domain"/>
    <property type="match status" value="1"/>
</dbReference>
<sequence>MEVGIVGGGRLGLPIAKAALASGAKVSVLTRESKPGPGWPRGAQYLDQDAVVQFPSFDLVVLALPAQELRRATLGAKVPAFTPIASAIADLPLRELAEHFPRHLLARFMCTAAIVEEGGVIFHDSDSDPRVLEGLLQCLPQRCSQPVPSDHFDRYTRILVAAPLICAAVSQIQTHTLGGDLSPRENQLLIRMLSEAEMMIRSNGGNPDRALQSALTPGGITDREVARIFKTG</sequence>
<organism evidence="1 2">
    <name type="scientific">Mycobacterium spongiae</name>
    <dbReference type="NCBI Taxonomy" id="886343"/>
    <lineage>
        <taxon>Bacteria</taxon>
        <taxon>Bacillati</taxon>
        <taxon>Actinomycetota</taxon>
        <taxon>Actinomycetes</taxon>
        <taxon>Mycobacteriales</taxon>
        <taxon>Mycobacteriaceae</taxon>
        <taxon>Mycobacterium</taxon>
    </lineage>
</organism>
<dbReference type="InterPro" id="IPR036291">
    <property type="entry name" value="NAD(P)-bd_dom_sf"/>
</dbReference>
<protein>
    <submittedName>
        <fullName evidence="1">Uncharacterized protein</fullName>
    </submittedName>
</protein>
<keyword evidence="2" id="KW-1185">Reference proteome</keyword>